<dbReference type="Gene3D" id="2.30.29.30">
    <property type="entry name" value="Pleckstrin-homology domain (PH domain)/Phosphotyrosine-binding domain (PTB)"/>
    <property type="match status" value="1"/>
</dbReference>
<dbReference type="Pfam" id="PF15413">
    <property type="entry name" value="PH_11"/>
    <property type="match status" value="1"/>
</dbReference>
<organism evidence="9 10">
    <name type="scientific">Nyssa sinensis</name>
    <dbReference type="NCBI Taxonomy" id="561372"/>
    <lineage>
        <taxon>Eukaryota</taxon>
        <taxon>Viridiplantae</taxon>
        <taxon>Streptophyta</taxon>
        <taxon>Embryophyta</taxon>
        <taxon>Tracheophyta</taxon>
        <taxon>Spermatophyta</taxon>
        <taxon>Magnoliopsida</taxon>
        <taxon>eudicotyledons</taxon>
        <taxon>Gunneridae</taxon>
        <taxon>Pentapetalae</taxon>
        <taxon>asterids</taxon>
        <taxon>Cornales</taxon>
        <taxon>Nyssaceae</taxon>
        <taxon>Nyssa</taxon>
    </lineage>
</organism>
<evidence type="ECO:0000256" key="6">
    <source>
        <dbReference type="ARBA" id="ARBA00023121"/>
    </source>
</evidence>
<dbReference type="Proteomes" id="UP000325577">
    <property type="component" value="Linkage Group LG1"/>
</dbReference>
<evidence type="ECO:0000259" key="8">
    <source>
        <dbReference type="PROSITE" id="PS50003"/>
    </source>
</evidence>
<feature type="compositionally biased region" description="Basic and acidic residues" evidence="7">
    <location>
        <begin position="330"/>
        <end position="350"/>
    </location>
</feature>
<accession>A0A5J5BVP0</accession>
<dbReference type="Gene3D" id="2.40.160.120">
    <property type="match status" value="1"/>
</dbReference>
<evidence type="ECO:0000256" key="3">
    <source>
        <dbReference type="ARBA" id="ARBA00022448"/>
    </source>
</evidence>
<keyword evidence="10" id="KW-1185">Reference proteome</keyword>
<feature type="compositionally biased region" description="Acidic residues" evidence="7">
    <location>
        <begin position="403"/>
        <end position="413"/>
    </location>
</feature>
<evidence type="ECO:0000313" key="9">
    <source>
        <dbReference type="EMBL" id="KAA8547085.1"/>
    </source>
</evidence>
<dbReference type="FunFam" id="3.30.70.3490:FF:000013">
    <property type="entry name" value="Oxysterol-binding protein-related protein 2A"/>
    <property type="match status" value="1"/>
</dbReference>
<keyword evidence="5" id="KW-0445">Lipid transport</keyword>
<dbReference type="SUPFAM" id="SSF144000">
    <property type="entry name" value="Oxysterol-binding protein-like"/>
    <property type="match status" value="1"/>
</dbReference>
<feature type="compositionally biased region" description="Low complexity" evidence="7">
    <location>
        <begin position="50"/>
        <end position="89"/>
    </location>
</feature>
<comment type="function">
    <text evidence="1">May be involved in the transport of sterols.</text>
</comment>
<feature type="region of interest" description="Disordered" evidence="7">
    <location>
        <begin position="329"/>
        <end position="413"/>
    </location>
</feature>
<dbReference type="InterPro" id="IPR011993">
    <property type="entry name" value="PH-like_dom_sf"/>
</dbReference>
<dbReference type="GO" id="GO:0005829">
    <property type="term" value="C:cytosol"/>
    <property type="evidence" value="ECO:0007669"/>
    <property type="project" value="TreeGrafter"/>
</dbReference>
<dbReference type="Pfam" id="PF01237">
    <property type="entry name" value="Oxysterol_BP"/>
    <property type="match status" value="1"/>
</dbReference>
<dbReference type="GO" id="GO:0032934">
    <property type="term" value="F:sterol binding"/>
    <property type="evidence" value="ECO:0007669"/>
    <property type="project" value="TreeGrafter"/>
</dbReference>
<dbReference type="InterPro" id="IPR001849">
    <property type="entry name" value="PH_domain"/>
</dbReference>
<dbReference type="PROSITE" id="PS50003">
    <property type="entry name" value="PH_DOMAIN"/>
    <property type="match status" value="1"/>
</dbReference>
<dbReference type="PANTHER" id="PTHR10972:SF208">
    <property type="entry name" value="OXYSTEROL-BINDING PROTEIN-RELATED PROTEIN 1C-LIKE ISOFORM X2"/>
    <property type="match status" value="1"/>
</dbReference>
<name>A0A5J5BVP0_9ASTE</name>
<protein>
    <recommendedName>
        <fullName evidence="8">PH domain-containing protein</fullName>
    </recommendedName>
</protein>
<evidence type="ECO:0000256" key="7">
    <source>
        <dbReference type="SAM" id="MobiDB-lite"/>
    </source>
</evidence>
<feature type="region of interest" description="Disordered" evidence="7">
    <location>
        <begin position="18"/>
        <end position="89"/>
    </location>
</feature>
<comment type="similarity">
    <text evidence="2">Belongs to the OSBP family.</text>
</comment>
<feature type="domain" description="PH" evidence="8">
    <location>
        <begin position="115"/>
        <end position="243"/>
    </location>
</feature>
<evidence type="ECO:0000256" key="4">
    <source>
        <dbReference type="ARBA" id="ARBA00023054"/>
    </source>
</evidence>
<dbReference type="InterPro" id="IPR037239">
    <property type="entry name" value="OSBP_sf"/>
</dbReference>
<dbReference type="Gene3D" id="3.30.70.3490">
    <property type="match status" value="1"/>
</dbReference>
<reference evidence="9 10" key="1">
    <citation type="submission" date="2019-09" db="EMBL/GenBank/DDBJ databases">
        <title>A chromosome-level genome assembly of the Chinese tupelo Nyssa sinensis.</title>
        <authorList>
            <person name="Yang X."/>
            <person name="Kang M."/>
            <person name="Yang Y."/>
            <person name="Xiong H."/>
            <person name="Wang M."/>
            <person name="Zhang Z."/>
            <person name="Wang Z."/>
            <person name="Wu H."/>
            <person name="Ma T."/>
            <person name="Liu J."/>
            <person name="Xi Z."/>
        </authorList>
    </citation>
    <scope>NUCLEOTIDE SEQUENCE [LARGE SCALE GENOMIC DNA]</scope>
    <source>
        <strain evidence="9">J267</strain>
        <tissue evidence="9">Leaf</tissue>
    </source>
</reference>
<dbReference type="PANTHER" id="PTHR10972">
    <property type="entry name" value="OXYSTEROL-BINDING PROTEIN-RELATED"/>
    <property type="match status" value="1"/>
</dbReference>
<gene>
    <name evidence="9" type="ORF">F0562_003514</name>
</gene>
<sequence length="822" mass="93702">MHPFCCVSTVSERTPATPLAELLNMPSPPVSFRSHSARNHSRGSSPPPNKNNNHSFVISNGNNYGNGNSTGDSGRPFNRSVSSSMESLSRVPSIRDPHLLLGGDHREVTINDIVGNGIAGVLCKWVNYGRGWRPRWFVLQDGVLSYYKIHGPDKITVNQETERGCKVIGEDSLRRISRPNNGNSQPLLRKPFGEIHLKVSSIRESRSDDKRFSIFTGTKRLHLRAETREDRMVWVDALQAVKDMFPRVSNSELMAQVDNVCVSTDKLRQRLLEEGVREAAIQDSEQIMRSEFSALHNHILVLKQKQLLLTDTMRLLEAEKVDLENTLVDESQRQSKYEEASSRFQQDKYSEGSVSDSDDDNDGHDAVEEETDDDDNAFFDTRDFLSSSSFKSSGSDIRRSSFDSEDEGALDSEDSINSCIRSVGLNYPYVRRRKKLPNPVEKEKGVSLWSMIKDNIGKDLTKVCLPVYFNEPLSSLQKCLEDLEYSYLLDRASEWGKMGNSLMRILNVAAFAVSGYASTDGRNCKPFNPLLGETFEADYPDKGLRFISEKVSHHPMIVACHCEGRGWKFWGDSNLRSKFWGRSIQLDPVGVLTLEFDDGEVFQWSKVTTSIYNLILGKLYCDHYGTMRIQGNCDYSCKLKFKEQSIIDRNPHQVQGVVQDRNGKTVATLIGKWDENMHYVNGECSRKGSDSFSEARLLWKRNKPSQFPTRYSLTRFAITLNELTPGLKEKLPPTDSRLRPDQRCLENGEYEMADSEKLRLEQRQRQSRKMQERGWKPRWFAKQKGSDTYCYIGGYWEAREKGNWESCPDIFGQVPSDQVFDL</sequence>
<dbReference type="SUPFAM" id="SSF50729">
    <property type="entry name" value="PH domain-like"/>
    <property type="match status" value="1"/>
</dbReference>
<proteinExistence type="inferred from homology"/>
<dbReference type="SMART" id="SM00233">
    <property type="entry name" value="PH"/>
    <property type="match status" value="1"/>
</dbReference>
<dbReference type="FunFam" id="2.40.160.120:FF:000006">
    <property type="entry name" value="oxysterol-binding protein-related protein 1D isoform X1"/>
    <property type="match status" value="1"/>
</dbReference>
<feature type="compositionally biased region" description="Acidic residues" evidence="7">
    <location>
        <begin position="356"/>
        <end position="377"/>
    </location>
</feature>
<keyword evidence="3" id="KW-0813">Transport</keyword>
<evidence type="ECO:0000313" key="10">
    <source>
        <dbReference type="Proteomes" id="UP000325577"/>
    </source>
</evidence>
<dbReference type="OrthoDB" id="14833at2759"/>
<dbReference type="AlphaFoldDB" id="A0A5J5BVP0"/>
<keyword evidence="6" id="KW-0446">Lipid-binding</keyword>
<dbReference type="GO" id="GO:0016020">
    <property type="term" value="C:membrane"/>
    <property type="evidence" value="ECO:0007669"/>
    <property type="project" value="TreeGrafter"/>
</dbReference>
<dbReference type="EMBL" id="CM018032">
    <property type="protein sequence ID" value="KAA8547085.1"/>
    <property type="molecule type" value="Genomic_DNA"/>
</dbReference>
<dbReference type="InterPro" id="IPR000648">
    <property type="entry name" value="Oxysterol-bd"/>
</dbReference>
<keyword evidence="4" id="KW-0175">Coiled coil</keyword>
<dbReference type="CDD" id="cd13294">
    <property type="entry name" value="PH_ORP_plant"/>
    <property type="match status" value="1"/>
</dbReference>
<feature type="compositionally biased region" description="Low complexity" evidence="7">
    <location>
        <begin position="384"/>
        <end position="395"/>
    </location>
</feature>
<evidence type="ECO:0000256" key="5">
    <source>
        <dbReference type="ARBA" id="ARBA00023055"/>
    </source>
</evidence>
<evidence type="ECO:0000256" key="2">
    <source>
        <dbReference type="ARBA" id="ARBA00008842"/>
    </source>
</evidence>
<evidence type="ECO:0000256" key="1">
    <source>
        <dbReference type="ARBA" id="ARBA00003361"/>
    </source>
</evidence>
<dbReference type="GO" id="GO:0006869">
    <property type="term" value="P:lipid transport"/>
    <property type="evidence" value="ECO:0007669"/>
    <property type="project" value="UniProtKB-KW"/>
</dbReference>